<keyword evidence="1" id="KW-1133">Transmembrane helix</keyword>
<feature type="transmembrane region" description="Helical" evidence="1">
    <location>
        <begin position="89"/>
        <end position="110"/>
    </location>
</feature>
<gene>
    <name evidence="2" type="ORF">HLI_20265</name>
</gene>
<dbReference type="EMBL" id="CP026118">
    <property type="protein sequence ID" value="QAS54383.1"/>
    <property type="molecule type" value="Genomic_DNA"/>
</dbReference>
<dbReference type="RefSeq" id="WP_128526647.1">
    <property type="nucleotide sequence ID" value="NZ_CP026118.1"/>
</dbReference>
<evidence type="ECO:0000256" key="1">
    <source>
        <dbReference type="SAM" id="Phobius"/>
    </source>
</evidence>
<evidence type="ECO:0000313" key="2">
    <source>
        <dbReference type="EMBL" id="QAS54383.1"/>
    </source>
</evidence>
<sequence>MTEQTLKKVRSVLLYIAFVALSLLVSYLLAYPAGYAPLGYGVISKQEETVKIQPYNTWGIEKEPIIFQPVEGEEWEMKRLVDLIEKQDMWYLMFFASCLIALYMVGTDLLKGETLKKVAWEKCICRTVSSDITSPASP</sequence>
<name>A0A410MI63_9BACI</name>
<keyword evidence="1" id="KW-0472">Membrane</keyword>
<proteinExistence type="predicted"/>
<reference evidence="2 3" key="1">
    <citation type="submission" date="2018-01" db="EMBL/GenBank/DDBJ databases">
        <title>The whole genome sequencing and assembly of Halobacillus litoralis ERB031 strain.</title>
        <authorList>
            <person name="Lee S.-J."/>
            <person name="Park M.-K."/>
            <person name="Kim J.-Y."/>
            <person name="Lee Y.-J."/>
            <person name="Yi H."/>
            <person name="Bahn Y.-S."/>
            <person name="Kim J.F."/>
            <person name="Lee D.-W."/>
        </authorList>
    </citation>
    <scope>NUCLEOTIDE SEQUENCE [LARGE SCALE GENOMIC DNA]</scope>
    <source>
        <strain evidence="2 3">ERB 031</strain>
    </source>
</reference>
<dbReference type="AlphaFoldDB" id="A0A410MI63"/>
<dbReference type="KEGG" id="hli:HLI_20265"/>
<feature type="transmembrane region" description="Helical" evidence="1">
    <location>
        <begin position="12"/>
        <end position="30"/>
    </location>
</feature>
<keyword evidence="1" id="KW-0812">Transmembrane</keyword>
<evidence type="ECO:0000313" key="3">
    <source>
        <dbReference type="Proteomes" id="UP000287756"/>
    </source>
</evidence>
<organism evidence="2 3">
    <name type="scientific">Halobacillus litoralis</name>
    <dbReference type="NCBI Taxonomy" id="45668"/>
    <lineage>
        <taxon>Bacteria</taxon>
        <taxon>Bacillati</taxon>
        <taxon>Bacillota</taxon>
        <taxon>Bacilli</taxon>
        <taxon>Bacillales</taxon>
        <taxon>Bacillaceae</taxon>
        <taxon>Halobacillus</taxon>
    </lineage>
</organism>
<accession>A0A410MI63</accession>
<dbReference type="OrthoDB" id="2971544at2"/>
<dbReference type="Proteomes" id="UP000287756">
    <property type="component" value="Chromosome"/>
</dbReference>
<protein>
    <submittedName>
        <fullName evidence="2">Uncharacterized protein</fullName>
    </submittedName>
</protein>